<evidence type="ECO:0000256" key="1">
    <source>
        <dbReference type="SAM" id="MobiDB-lite"/>
    </source>
</evidence>
<gene>
    <name evidence="2" type="ORF">CCUR1050_LOCUS248</name>
</gene>
<sequence length="181" mass="20288">MINREPILFFNAISGHYVVNEPNGVDYTLFQEAIPQAFPKSEAAEEKIRKSFVAGDFLSVVKKSGTPCEVGGQKLRAVHVVGRMELPVAFSPHMPVKRWTALKVAKGGYFNHYNEKVEIQDDEVASKFIILALFAADDKDFPVWKFSSDIVKQRIVRRRSAAKSARKDVPPPPPATPQLEH</sequence>
<evidence type="ECO:0000313" key="2">
    <source>
        <dbReference type="EMBL" id="CAD8622574.1"/>
    </source>
</evidence>
<dbReference type="AlphaFoldDB" id="A0A7S0LTY4"/>
<protein>
    <submittedName>
        <fullName evidence="2">Uncharacterized protein</fullName>
    </submittedName>
</protein>
<accession>A0A7S0LTY4</accession>
<proteinExistence type="predicted"/>
<organism evidence="2">
    <name type="scientific">Cryptomonas curvata</name>
    <dbReference type="NCBI Taxonomy" id="233186"/>
    <lineage>
        <taxon>Eukaryota</taxon>
        <taxon>Cryptophyceae</taxon>
        <taxon>Cryptomonadales</taxon>
        <taxon>Cryptomonadaceae</taxon>
        <taxon>Cryptomonas</taxon>
    </lineage>
</organism>
<name>A0A7S0LTY4_9CRYP</name>
<reference evidence="2" key="1">
    <citation type="submission" date="2021-01" db="EMBL/GenBank/DDBJ databases">
        <authorList>
            <person name="Corre E."/>
            <person name="Pelletier E."/>
            <person name="Niang G."/>
            <person name="Scheremetjew M."/>
            <person name="Finn R."/>
            <person name="Kale V."/>
            <person name="Holt S."/>
            <person name="Cochrane G."/>
            <person name="Meng A."/>
            <person name="Brown T."/>
            <person name="Cohen L."/>
        </authorList>
    </citation>
    <scope>NUCLEOTIDE SEQUENCE</scope>
    <source>
        <strain evidence="2">CCAP979/52</strain>
    </source>
</reference>
<dbReference type="EMBL" id="HBEZ01000519">
    <property type="protein sequence ID" value="CAD8622574.1"/>
    <property type="molecule type" value="Transcribed_RNA"/>
</dbReference>
<feature type="region of interest" description="Disordered" evidence="1">
    <location>
        <begin position="160"/>
        <end position="181"/>
    </location>
</feature>
<feature type="compositionally biased region" description="Pro residues" evidence="1">
    <location>
        <begin position="170"/>
        <end position="181"/>
    </location>
</feature>